<feature type="compositionally biased region" description="Polar residues" evidence="12">
    <location>
        <begin position="299"/>
        <end position="334"/>
    </location>
</feature>
<comment type="caution">
    <text evidence="14">The sequence shown here is derived from an EMBL/GenBank/DDBJ whole genome shotgun (WGS) entry which is preliminary data.</text>
</comment>
<evidence type="ECO:0000256" key="5">
    <source>
        <dbReference type="ARBA" id="ARBA00022737"/>
    </source>
</evidence>
<feature type="region of interest" description="Disordered" evidence="12">
    <location>
        <begin position="284"/>
        <end position="403"/>
    </location>
</feature>
<reference evidence="14 15" key="1">
    <citation type="journal article" date="2018" name="BMC Genomics">
        <title>Genomic evidence for intraspecific hybridization in a clonal and extremely halotolerant yeast.</title>
        <authorList>
            <person name="Gostincar C."/>
            <person name="Stajich J.E."/>
            <person name="Zupancic J."/>
            <person name="Zalar P."/>
            <person name="Gunde-Cimerman N."/>
        </authorList>
    </citation>
    <scope>NUCLEOTIDE SEQUENCE [LARGE SCALE GENOMIC DNA]</scope>
    <source>
        <strain evidence="14 15">EXF-6669</strain>
    </source>
</reference>
<feature type="region of interest" description="Disordered" evidence="12">
    <location>
        <begin position="464"/>
        <end position="614"/>
    </location>
</feature>
<evidence type="ECO:0000256" key="8">
    <source>
        <dbReference type="ARBA" id="ARBA00023015"/>
    </source>
</evidence>
<organism evidence="14 15">
    <name type="scientific">Hortaea werneckii</name>
    <name type="common">Black yeast</name>
    <name type="synonym">Cladosporium werneckii</name>
    <dbReference type="NCBI Taxonomy" id="91943"/>
    <lineage>
        <taxon>Eukaryota</taxon>
        <taxon>Fungi</taxon>
        <taxon>Dikarya</taxon>
        <taxon>Ascomycota</taxon>
        <taxon>Pezizomycotina</taxon>
        <taxon>Dothideomycetes</taxon>
        <taxon>Dothideomycetidae</taxon>
        <taxon>Mycosphaerellales</taxon>
        <taxon>Teratosphaeriaceae</taxon>
        <taxon>Hortaea</taxon>
    </lineage>
</organism>
<feature type="region of interest" description="Disordered" evidence="12">
    <location>
        <begin position="147"/>
        <end position="246"/>
    </location>
</feature>
<dbReference type="InterPro" id="IPR051059">
    <property type="entry name" value="VerF-like"/>
</dbReference>
<feature type="region of interest" description="Disordered" evidence="12">
    <location>
        <begin position="418"/>
        <end position="440"/>
    </location>
</feature>
<evidence type="ECO:0000256" key="10">
    <source>
        <dbReference type="ARBA" id="ARBA00023242"/>
    </source>
</evidence>
<comment type="subcellular location">
    <subcellularLocation>
        <location evidence="2">Cytoplasm</location>
    </subcellularLocation>
    <subcellularLocation>
        <location evidence="1">Nucleus</location>
    </subcellularLocation>
</comment>
<keyword evidence="10" id="KW-0539">Nucleus</keyword>
<name>A0A3M7A0A2_HORWE</name>
<keyword evidence="9" id="KW-0804">Transcription</keyword>
<feature type="non-terminal residue" evidence="14">
    <location>
        <position position="1"/>
    </location>
</feature>
<feature type="compositionally biased region" description="Low complexity" evidence="12">
    <location>
        <begin position="157"/>
        <end position="184"/>
    </location>
</feature>
<evidence type="ECO:0000256" key="7">
    <source>
        <dbReference type="ARBA" id="ARBA00022833"/>
    </source>
</evidence>
<dbReference type="InterPro" id="IPR036236">
    <property type="entry name" value="Znf_C2H2_sf"/>
</dbReference>
<dbReference type="GO" id="GO:0005634">
    <property type="term" value="C:nucleus"/>
    <property type="evidence" value="ECO:0007669"/>
    <property type="project" value="UniProtKB-SubCell"/>
</dbReference>
<accession>A0A3M7A0A2</accession>
<dbReference type="GO" id="GO:0000981">
    <property type="term" value="F:DNA-binding transcription factor activity, RNA polymerase II-specific"/>
    <property type="evidence" value="ECO:0007669"/>
    <property type="project" value="InterPro"/>
</dbReference>
<dbReference type="AlphaFoldDB" id="A0A3M7A0A2"/>
<evidence type="ECO:0000256" key="9">
    <source>
        <dbReference type="ARBA" id="ARBA00023163"/>
    </source>
</evidence>
<dbReference type="PROSITE" id="PS50157">
    <property type="entry name" value="ZINC_FINGER_C2H2_2"/>
    <property type="match status" value="2"/>
</dbReference>
<keyword evidence="6 11" id="KW-0863">Zinc-finger</keyword>
<evidence type="ECO:0000256" key="11">
    <source>
        <dbReference type="PROSITE-ProRule" id="PRU00042"/>
    </source>
</evidence>
<feature type="compositionally biased region" description="Polar residues" evidence="12">
    <location>
        <begin position="389"/>
        <end position="402"/>
    </location>
</feature>
<feature type="compositionally biased region" description="Polar residues" evidence="12">
    <location>
        <begin position="185"/>
        <end position="196"/>
    </location>
</feature>
<sequence length="905" mass="97300">YSLARLGLRPLPGGPSARAATAREQRLIALHLFCLIIYLSETKDSGASKLIPVLVPAPARRGMQSHERGRSPSGHANHIRHSTSASPHPHPHPPLDATSFASVSADTHFTSDAFNTNPNNHLSTQAASGIYGDPSFTQAFSQQAKWSLGPTYPGFGQQESQQTQAQQSHLQQPPSLLSHNSNNNITDHTFLQSANIGSHQGYGQSGHGSNHVSPSALSQNTSPYTSPSTTETSAFPPFDFGSSDYNQNGSLDPALLDFDPNSLDLLAPQQPSSTANLDPMAAILQSHSPTPPHLLPELGQQQSGSPSPHASPNFPQGSFQSFSRPRNVSESLDPSSAMFPQHGQGNEWSNMGAYRSHRRTPSDTYSDYSGHSNQNSPYLGNLDSFDPNAHSSPMLSSTQDPMFNNDLGLQGFTLDGSQHVSQPNYISPGHSPNHSPNLIPQQQQDLPAFTAENNFGLNVSMNGQFNQPNGGLEQFPSMNDSFPTTGHASPSEGAADTMSPPEINIDYAPPTRQPMEHVRPPSATEDALSPPLRHPKHRTRAKSDSHAGSRAQSPGLLARRGRSPSLQPQHSTGSDTLAPLNNRPPSRSPSPARGRNGSLGNRVRSSSGASDQRDYILDLANPERTPSNDNSKRVQKHPATFQCHLCPKRLTRAYNLRSHLRTPTDERPFVCTVCGKAFARQHDRKRHEGLHSGEKKFVCKGNLQSGAVWGCGRRFARADALGRHFRSEAGRVCIKPLLEEEAAERQRAWMEEQQQAQVAAGLVAPQPIVDAPQIDMNNTFLPAVLLQQYPALAHIDWNAIPSSSQGNNGNGAGIEEEYSGRSSFDGAASSGGEFLDEPSDNEMAGYNSHGGLNNINSLNPLGLNHHHHQSMSGGAGGGSGSGTQGFGGPYGGTQSGDYLSDFEGR</sequence>
<keyword evidence="7" id="KW-0862">Zinc</keyword>
<dbReference type="Proteomes" id="UP000271337">
    <property type="component" value="Unassembled WGS sequence"/>
</dbReference>
<evidence type="ECO:0000256" key="12">
    <source>
        <dbReference type="SAM" id="MobiDB-lite"/>
    </source>
</evidence>
<evidence type="ECO:0000256" key="1">
    <source>
        <dbReference type="ARBA" id="ARBA00004123"/>
    </source>
</evidence>
<dbReference type="EMBL" id="QWIL01000284">
    <property type="protein sequence ID" value="RMY20898.1"/>
    <property type="molecule type" value="Genomic_DNA"/>
</dbReference>
<keyword evidence="4" id="KW-0479">Metal-binding</keyword>
<dbReference type="SUPFAM" id="SSF57667">
    <property type="entry name" value="beta-beta-alpha zinc fingers"/>
    <property type="match status" value="1"/>
</dbReference>
<dbReference type="GO" id="GO:0000978">
    <property type="term" value="F:RNA polymerase II cis-regulatory region sequence-specific DNA binding"/>
    <property type="evidence" value="ECO:0007669"/>
    <property type="project" value="InterPro"/>
</dbReference>
<keyword evidence="8" id="KW-0805">Transcription regulation</keyword>
<evidence type="ECO:0000313" key="14">
    <source>
        <dbReference type="EMBL" id="RMY20898.1"/>
    </source>
</evidence>
<feature type="compositionally biased region" description="Low complexity" evidence="12">
    <location>
        <begin position="218"/>
        <end position="233"/>
    </location>
</feature>
<feature type="domain" description="C2H2-type" evidence="13">
    <location>
        <begin position="641"/>
        <end position="668"/>
    </location>
</feature>
<feature type="compositionally biased region" description="Polar residues" evidence="12">
    <location>
        <begin position="564"/>
        <end position="575"/>
    </location>
</feature>
<feature type="region of interest" description="Disordered" evidence="12">
    <location>
        <begin position="801"/>
        <end position="905"/>
    </location>
</feature>
<evidence type="ECO:0000256" key="3">
    <source>
        <dbReference type="ARBA" id="ARBA00022490"/>
    </source>
</evidence>
<dbReference type="Pfam" id="PF00096">
    <property type="entry name" value="zf-C2H2"/>
    <property type="match status" value="2"/>
</dbReference>
<evidence type="ECO:0000259" key="13">
    <source>
        <dbReference type="PROSITE" id="PS50157"/>
    </source>
</evidence>
<dbReference type="GO" id="GO:0045944">
    <property type="term" value="P:positive regulation of transcription by RNA polymerase II"/>
    <property type="evidence" value="ECO:0007669"/>
    <property type="project" value="UniProtKB-ARBA"/>
</dbReference>
<evidence type="ECO:0000256" key="4">
    <source>
        <dbReference type="ARBA" id="ARBA00022723"/>
    </source>
</evidence>
<dbReference type="FunFam" id="3.30.160.60:FF:000181">
    <property type="entry name" value="C2H2 type zinc finger protein"/>
    <property type="match status" value="1"/>
</dbReference>
<feature type="compositionally biased region" description="Low complexity" evidence="12">
    <location>
        <begin position="581"/>
        <end position="598"/>
    </location>
</feature>
<proteinExistence type="predicted"/>
<evidence type="ECO:0000256" key="2">
    <source>
        <dbReference type="ARBA" id="ARBA00004496"/>
    </source>
</evidence>
<dbReference type="GO" id="GO:0071277">
    <property type="term" value="P:cellular response to calcium ion"/>
    <property type="evidence" value="ECO:0007669"/>
    <property type="project" value="UniProtKB-ARBA"/>
</dbReference>
<dbReference type="GO" id="GO:0005737">
    <property type="term" value="C:cytoplasm"/>
    <property type="evidence" value="ECO:0007669"/>
    <property type="project" value="UniProtKB-SubCell"/>
</dbReference>
<dbReference type="GO" id="GO:0000785">
    <property type="term" value="C:chromatin"/>
    <property type="evidence" value="ECO:0007669"/>
    <property type="project" value="TreeGrafter"/>
</dbReference>
<dbReference type="InterPro" id="IPR013087">
    <property type="entry name" value="Znf_C2H2_type"/>
</dbReference>
<feature type="compositionally biased region" description="Polar residues" evidence="12">
    <location>
        <begin position="850"/>
        <end position="859"/>
    </location>
</feature>
<feature type="region of interest" description="Disordered" evidence="12">
    <location>
        <begin position="60"/>
        <end position="99"/>
    </location>
</feature>
<keyword evidence="3" id="KW-0963">Cytoplasm</keyword>
<evidence type="ECO:0000313" key="15">
    <source>
        <dbReference type="Proteomes" id="UP000271337"/>
    </source>
</evidence>
<dbReference type="FunFam" id="3.30.160.60:FF:000239">
    <property type="entry name" value="C2H2 type zinc finger protein"/>
    <property type="match status" value="1"/>
</dbReference>
<keyword evidence="5" id="KW-0677">Repeat</keyword>
<dbReference type="VEuPathDB" id="FungiDB:BTJ68_11236"/>
<feature type="compositionally biased region" description="Gly residues" evidence="12">
    <location>
        <begin position="873"/>
        <end position="894"/>
    </location>
</feature>
<dbReference type="SMART" id="SM00355">
    <property type="entry name" value="ZnF_C2H2"/>
    <property type="match status" value="2"/>
</dbReference>
<gene>
    <name evidence="14" type="ORF">D0867_03665</name>
</gene>
<dbReference type="OrthoDB" id="8117402at2759"/>
<dbReference type="PANTHER" id="PTHR40626">
    <property type="entry name" value="MIP31509P"/>
    <property type="match status" value="1"/>
</dbReference>
<feature type="domain" description="C2H2-type" evidence="13">
    <location>
        <begin position="669"/>
        <end position="696"/>
    </location>
</feature>
<protein>
    <recommendedName>
        <fullName evidence="13">C2H2-type domain-containing protein</fullName>
    </recommendedName>
</protein>
<feature type="compositionally biased region" description="Polar residues" evidence="12">
    <location>
        <begin position="362"/>
        <end position="378"/>
    </location>
</feature>
<evidence type="ECO:0000256" key="6">
    <source>
        <dbReference type="ARBA" id="ARBA00022771"/>
    </source>
</evidence>
<dbReference type="GO" id="GO:0008270">
    <property type="term" value="F:zinc ion binding"/>
    <property type="evidence" value="ECO:0007669"/>
    <property type="project" value="UniProtKB-KW"/>
</dbReference>
<dbReference type="Gene3D" id="3.30.160.60">
    <property type="entry name" value="Classic Zinc Finger"/>
    <property type="match status" value="3"/>
</dbReference>
<dbReference type="PROSITE" id="PS00028">
    <property type="entry name" value="ZINC_FINGER_C2H2_1"/>
    <property type="match status" value="1"/>
</dbReference>
<dbReference type="PANTHER" id="PTHR40626:SF11">
    <property type="entry name" value="ZINC FINGER PROTEIN YPR022C"/>
    <property type="match status" value="1"/>
</dbReference>
<feature type="compositionally biased region" description="Polar residues" evidence="12">
    <location>
        <begin position="476"/>
        <end position="488"/>
    </location>
</feature>